<protein>
    <submittedName>
        <fullName evidence="1">Uncharacterized protein</fullName>
    </submittedName>
</protein>
<dbReference type="AlphaFoldDB" id="A0A229UGH0"/>
<dbReference type="Proteomes" id="UP000215509">
    <property type="component" value="Unassembled WGS sequence"/>
</dbReference>
<comment type="caution">
    <text evidence="1">The sequence shown here is derived from an EMBL/GenBank/DDBJ whole genome shotgun (WGS) entry which is preliminary data.</text>
</comment>
<name>A0A229UGH0_9BACL</name>
<gene>
    <name evidence="1" type="ORF">CF651_30620</name>
</gene>
<organism evidence="1 2">
    <name type="scientific">Paenibacillus rigui</name>
    <dbReference type="NCBI Taxonomy" id="554312"/>
    <lineage>
        <taxon>Bacteria</taxon>
        <taxon>Bacillati</taxon>
        <taxon>Bacillota</taxon>
        <taxon>Bacilli</taxon>
        <taxon>Bacillales</taxon>
        <taxon>Paenibacillaceae</taxon>
        <taxon>Paenibacillus</taxon>
    </lineage>
</organism>
<evidence type="ECO:0000313" key="1">
    <source>
        <dbReference type="EMBL" id="OXM82496.1"/>
    </source>
</evidence>
<evidence type="ECO:0000313" key="2">
    <source>
        <dbReference type="Proteomes" id="UP000215509"/>
    </source>
</evidence>
<proteinExistence type="predicted"/>
<keyword evidence="2" id="KW-1185">Reference proteome</keyword>
<sequence length="61" mass="7114">MGKKKPYKLNFICVEDRSDEIIRSLARTAIKKVLEKHGAVAYNLDEVLSKYISEEMRNEQN</sequence>
<dbReference type="EMBL" id="NMQW01000070">
    <property type="protein sequence ID" value="OXM82496.1"/>
    <property type="molecule type" value="Genomic_DNA"/>
</dbReference>
<accession>A0A229UGH0</accession>
<reference evidence="1 2" key="1">
    <citation type="submission" date="2017-07" db="EMBL/GenBank/DDBJ databases">
        <title>Genome sequencing and assembly of Paenibacillus rigui.</title>
        <authorList>
            <person name="Mayilraj S."/>
        </authorList>
    </citation>
    <scope>NUCLEOTIDE SEQUENCE [LARGE SCALE GENOMIC DNA]</scope>
    <source>
        <strain evidence="1 2">JCM 16352</strain>
    </source>
</reference>